<gene>
    <name evidence="7" type="ORF">SAMN02745691_00784</name>
</gene>
<evidence type="ECO:0000256" key="4">
    <source>
        <dbReference type="ARBA" id="ARBA00023004"/>
    </source>
</evidence>
<dbReference type="PANTHER" id="PTHR13932:SF5">
    <property type="entry name" value="RADICAL S-ADENOSYL METHIONINE DOMAIN-CONTAINING PROTEIN 1, MITOCHONDRIAL"/>
    <property type="match status" value="1"/>
</dbReference>
<dbReference type="PANTHER" id="PTHR13932">
    <property type="entry name" value="COPROPORPHYRINIGEN III OXIDASE"/>
    <property type="match status" value="1"/>
</dbReference>
<evidence type="ECO:0000256" key="5">
    <source>
        <dbReference type="ARBA" id="ARBA00023014"/>
    </source>
</evidence>
<dbReference type="Gene3D" id="3.20.20.70">
    <property type="entry name" value="Aldolase class I"/>
    <property type="match status" value="1"/>
</dbReference>
<dbReference type="InterPro" id="IPR034505">
    <property type="entry name" value="Coproporphyrinogen-III_oxidase"/>
</dbReference>
<dbReference type="CDD" id="cd01335">
    <property type="entry name" value="Radical_SAM"/>
    <property type="match status" value="1"/>
</dbReference>
<sequence length="417" mass="48227">MLLTSLFRFVLTRSFKPFVFRGKHANKLEFEKLESLGLYVHIPFCRSLCSFCPYCKEVYNKEKADRYKRALLKEIDLACRFLRDKKNVISLYFGGGTPALMIDDLKDIIAKLEEFFVIQEGIGVELHPSDITEETLRKLQSAGVTMVSLGIQSFHEECLNKLGRTGSRFIEKLQLVKSYGFEVIDVDLIFAIPGQTDKILADDINAAFSNGATQVSTYPFIDFTFADNKYKPMPEKIKKRMLENLAQYCHSINLERTSVWTFAQQGTKKYSSVTRDTFLGFGVSATTLLRTTFKINTFSIEEYISRVEADRLPTSLTLSFTKRQRASYYLFWGAYSMRINKEGFKKIIGTELEKMYGMEIFIARRLGYLRKKGDSYELTDKAILLYHHIEQVYTTAYIDKMWNVSRLQAFPDKIILK</sequence>
<keyword evidence="2" id="KW-0949">S-adenosyl-L-methionine</keyword>
<keyword evidence="8" id="KW-1185">Reference proteome</keyword>
<evidence type="ECO:0000313" key="7">
    <source>
        <dbReference type="EMBL" id="SHI75743.1"/>
    </source>
</evidence>
<evidence type="ECO:0000259" key="6">
    <source>
        <dbReference type="PROSITE" id="PS51918"/>
    </source>
</evidence>
<dbReference type="PROSITE" id="PS51918">
    <property type="entry name" value="RADICAL_SAM"/>
    <property type="match status" value="1"/>
</dbReference>
<dbReference type="SFLD" id="SFLDS00029">
    <property type="entry name" value="Radical_SAM"/>
    <property type="match status" value="1"/>
</dbReference>
<dbReference type="Pfam" id="PF04055">
    <property type="entry name" value="Radical_SAM"/>
    <property type="match status" value="1"/>
</dbReference>
<evidence type="ECO:0000256" key="3">
    <source>
        <dbReference type="ARBA" id="ARBA00022723"/>
    </source>
</evidence>
<proteinExistence type="predicted"/>
<evidence type="ECO:0000313" key="8">
    <source>
        <dbReference type="Proteomes" id="UP000184342"/>
    </source>
</evidence>
<protein>
    <recommendedName>
        <fullName evidence="1">Heme chaperone HemW</fullName>
    </recommendedName>
</protein>
<dbReference type="Proteomes" id="UP000184342">
    <property type="component" value="Unassembled WGS sequence"/>
</dbReference>
<dbReference type="GO" id="GO:0005737">
    <property type="term" value="C:cytoplasm"/>
    <property type="evidence" value="ECO:0007669"/>
    <property type="project" value="TreeGrafter"/>
</dbReference>
<dbReference type="STRING" id="1122934.SAMN02745691_00784"/>
<dbReference type="GO" id="GO:0006779">
    <property type="term" value="P:porphyrin-containing compound biosynthetic process"/>
    <property type="evidence" value="ECO:0007669"/>
    <property type="project" value="TreeGrafter"/>
</dbReference>
<dbReference type="SFLD" id="SFLDG01065">
    <property type="entry name" value="anaerobic_coproporphyrinogen-I"/>
    <property type="match status" value="1"/>
</dbReference>
<feature type="domain" description="Radical SAM core" evidence="6">
    <location>
        <begin position="30"/>
        <end position="255"/>
    </location>
</feature>
<dbReference type="OrthoDB" id="9808022at2"/>
<dbReference type="InterPro" id="IPR006638">
    <property type="entry name" value="Elp3/MiaA/NifB-like_rSAM"/>
</dbReference>
<dbReference type="SUPFAM" id="SSF102114">
    <property type="entry name" value="Radical SAM enzymes"/>
    <property type="match status" value="1"/>
</dbReference>
<dbReference type="GO" id="GO:0003824">
    <property type="term" value="F:catalytic activity"/>
    <property type="evidence" value="ECO:0007669"/>
    <property type="project" value="InterPro"/>
</dbReference>
<keyword evidence="4" id="KW-0408">Iron</keyword>
<dbReference type="GO" id="GO:0051539">
    <property type="term" value="F:4 iron, 4 sulfur cluster binding"/>
    <property type="evidence" value="ECO:0007669"/>
    <property type="project" value="TreeGrafter"/>
</dbReference>
<dbReference type="InterPro" id="IPR013785">
    <property type="entry name" value="Aldolase_TIM"/>
</dbReference>
<name>A0A1M6DRD1_9FIRM</name>
<organism evidence="7 8">
    <name type="scientific">Parasporobacterium paucivorans DSM 15970</name>
    <dbReference type="NCBI Taxonomy" id="1122934"/>
    <lineage>
        <taxon>Bacteria</taxon>
        <taxon>Bacillati</taxon>
        <taxon>Bacillota</taxon>
        <taxon>Clostridia</taxon>
        <taxon>Lachnospirales</taxon>
        <taxon>Lachnospiraceae</taxon>
        <taxon>Parasporobacterium</taxon>
    </lineage>
</organism>
<keyword evidence="5" id="KW-0411">Iron-sulfur</keyword>
<dbReference type="GO" id="GO:0046872">
    <property type="term" value="F:metal ion binding"/>
    <property type="evidence" value="ECO:0007669"/>
    <property type="project" value="UniProtKB-KW"/>
</dbReference>
<dbReference type="SMART" id="SM00729">
    <property type="entry name" value="Elp3"/>
    <property type="match status" value="1"/>
</dbReference>
<dbReference type="AlphaFoldDB" id="A0A1M6DRD1"/>
<dbReference type="RefSeq" id="WP_073993053.1">
    <property type="nucleotide sequence ID" value="NZ_FQYT01000006.1"/>
</dbReference>
<dbReference type="InterPro" id="IPR058240">
    <property type="entry name" value="rSAM_sf"/>
</dbReference>
<dbReference type="EMBL" id="FQYT01000006">
    <property type="protein sequence ID" value="SHI75743.1"/>
    <property type="molecule type" value="Genomic_DNA"/>
</dbReference>
<dbReference type="InterPro" id="IPR007197">
    <property type="entry name" value="rSAM"/>
</dbReference>
<accession>A0A1M6DRD1</accession>
<evidence type="ECO:0000256" key="1">
    <source>
        <dbReference type="ARBA" id="ARBA00017228"/>
    </source>
</evidence>
<keyword evidence="3" id="KW-0479">Metal-binding</keyword>
<evidence type="ECO:0000256" key="2">
    <source>
        <dbReference type="ARBA" id="ARBA00022691"/>
    </source>
</evidence>
<reference evidence="7 8" key="1">
    <citation type="submission" date="2016-11" db="EMBL/GenBank/DDBJ databases">
        <authorList>
            <person name="Jaros S."/>
            <person name="Januszkiewicz K."/>
            <person name="Wedrychowicz H."/>
        </authorList>
    </citation>
    <scope>NUCLEOTIDE SEQUENCE [LARGE SCALE GENOMIC DNA]</scope>
    <source>
        <strain evidence="7 8">DSM 15970</strain>
    </source>
</reference>